<sequence length="40" mass="4975">MNKSRCQDKHRGGLRRMIREHKTRLYIIRRCIVMLLCHHD</sequence>
<keyword evidence="2" id="KW-0217">Developmental protein</keyword>
<keyword evidence="9" id="KW-1185">Reference proteome</keyword>
<dbReference type="Gramene" id="TraesJUL3A03G01442730.1">
    <property type="protein sequence ID" value="TraesJUL3A03G01442730.1.CDS1"/>
    <property type="gene ID" value="TraesJUL3A03G01442730"/>
</dbReference>
<dbReference type="Gramene" id="TraesSTA3A03G01422220.1">
    <property type="protein sequence ID" value="TraesSTA3A03G01422220.1.CDS1"/>
    <property type="gene ID" value="TraesSTA3A03G01422220"/>
</dbReference>
<dbReference type="Gramene" id="TraesRN3A0100678300.1">
    <property type="protein sequence ID" value="TraesRN3A0100678300.1"/>
    <property type="gene ID" value="TraesRN3A0100678300"/>
</dbReference>
<dbReference type="Gramene" id="TraesWEE_scaffold_088635_01G000200.1">
    <property type="protein sequence ID" value="TraesWEE_scaffold_088635_01G000200.1"/>
    <property type="gene ID" value="TraesWEE_scaffold_088635_01G000200"/>
</dbReference>
<protein>
    <submittedName>
        <fullName evidence="8">Uncharacterized protein</fullName>
    </submittedName>
</protein>
<dbReference type="PANTHER" id="PTHR33102">
    <property type="entry name" value="DVL19-RELATED-RELATED"/>
    <property type="match status" value="1"/>
</dbReference>
<dbReference type="Gramene" id="TraesROB_scaffold_042414_01G000200.1">
    <property type="protein sequence ID" value="TraesROB_scaffold_042414_01G000200.1"/>
    <property type="gene ID" value="TraesROB_scaffold_042414_01G000200"/>
</dbReference>
<dbReference type="InterPro" id="IPR051525">
    <property type="entry name" value="DVL_RTFL_regulatory"/>
</dbReference>
<accession>A0A3B6EJM2</accession>
<dbReference type="Gramene" id="TraesMAC3A03G01428420.1">
    <property type="protein sequence ID" value="TraesMAC3A03G01428420.1.CDS1"/>
    <property type="gene ID" value="TraesMAC3A03G01428420"/>
</dbReference>
<organism evidence="8">
    <name type="scientific">Triticum aestivum</name>
    <name type="common">Wheat</name>
    <dbReference type="NCBI Taxonomy" id="4565"/>
    <lineage>
        <taxon>Eukaryota</taxon>
        <taxon>Viridiplantae</taxon>
        <taxon>Streptophyta</taxon>
        <taxon>Embryophyta</taxon>
        <taxon>Tracheophyta</taxon>
        <taxon>Spermatophyta</taxon>
        <taxon>Magnoliopsida</taxon>
        <taxon>Liliopsida</taxon>
        <taxon>Poales</taxon>
        <taxon>Poaceae</taxon>
        <taxon>BOP clade</taxon>
        <taxon>Pooideae</taxon>
        <taxon>Triticodae</taxon>
        <taxon>Triticeae</taxon>
        <taxon>Triticinae</taxon>
        <taxon>Triticum</taxon>
    </lineage>
</organism>
<dbReference type="GO" id="GO:0005886">
    <property type="term" value="C:plasma membrane"/>
    <property type="evidence" value="ECO:0007669"/>
    <property type="project" value="UniProtKB-SubCell"/>
</dbReference>
<keyword evidence="4" id="KW-0812">Transmembrane</keyword>
<evidence type="ECO:0000256" key="7">
    <source>
        <dbReference type="ARBA" id="ARBA00024340"/>
    </source>
</evidence>
<name>A0A3B6EJM2_WHEAT</name>
<proteinExistence type="inferred from homology"/>
<dbReference type="EnsemblPlants" id="TraesCS3A02G259000.1">
    <property type="protein sequence ID" value="TraesCS3A02G259000.1.cds1"/>
    <property type="gene ID" value="TraesCS3A02G259000"/>
</dbReference>
<dbReference type="Gramene" id="TraesLAC3A03G01374710.1">
    <property type="protein sequence ID" value="TraesLAC3A03G01374710.1.CDS1"/>
    <property type="gene ID" value="TraesLAC3A03G01374710"/>
</dbReference>
<dbReference type="GO" id="GO:0008285">
    <property type="term" value="P:negative regulation of cell population proliferation"/>
    <property type="evidence" value="ECO:0007669"/>
    <property type="project" value="InterPro"/>
</dbReference>
<dbReference type="Gramene" id="TraesLDM3A03G01431470.1">
    <property type="protein sequence ID" value="TraesLDM3A03G01431470.1.CDS1"/>
    <property type="gene ID" value="TraesLDM3A03G01431470"/>
</dbReference>
<evidence type="ECO:0000256" key="2">
    <source>
        <dbReference type="ARBA" id="ARBA00022473"/>
    </source>
</evidence>
<keyword evidence="5" id="KW-1133">Transmembrane helix</keyword>
<keyword evidence="3" id="KW-1003">Cell membrane</keyword>
<dbReference type="Pfam" id="PF08137">
    <property type="entry name" value="DVL"/>
    <property type="match status" value="1"/>
</dbReference>
<reference evidence="8" key="1">
    <citation type="submission" date="2018-08" db="EMBL/GenBank/DDBJ databases">
        <authorList>
            <person name="Rossello M."/>
        </authorList>
    </citation>
    <scope>NUCLEOTIDE SEQUENCE [LARGE SCALE GENOMIC DNA]</scope>
    <source>
        <strain evidence="8">cv. Chinese Spring</strain>
    </source>
</reference>
<evidence type="ECO:0000256" key="5">
    <source>
        <dbReference type="ARBA" id="ARBA00022989"/>
    </source>
</evidence>
<dbReference type="InterPro" id="IPR012552">
    <property type="entry name" value="DVL"/>
</dbReference>
<evidence type="ECO:0000256" key="1">
    <source>
        <dbReference type="ARBA" id="ARBA00004162"/>
    </source>
</evidence>
<dbReference type="Gramene" id="TraesCLE_scaffold_022967_01G000200.1">
    <property type="protein sequence ID" value="TraesCLE_scaffold_022967_01G000200.1"/>
    <property type="gene ID" value="TraesCLE_scaffold_022967_01G000200"/>
</dbReference>
<keyword evidence="6" id="KW-0472">Membrane</keyword>
<comment type="similarity">
    <text evidence="7">Belongs to the DVL/RTFL small polypeptides family.</text>
</comment>
<dbReference type="Gramene" id="TraesCS3A02G259000.1">
    <property type="protein sequence ID" value="TraesCS3A02G259000.1.cds1"/>
    <property type="gene ID" value="TraesCS3A02G259000"/>
</dbReference>
<dbReference type="OrthoDB" id="1057178at2759"/>
<dbReference type="GO" id="GO:0048367">
    <property type="term" value="P:shoot system development"/>
    <property type="evidence" value="ECO:0007669"/>
    <property type="project" value="UniProtKB-ARBA"/>
</dbReference>
<evidence type="ECO:0000256" key="4">
    <source>
        <dbReference type="ARBA" id="ARBA00022692"/>
    </source>
</evidence>
<dbReference type="Proteomes" id="UP000019116">
    <property type="component" value="Chromosome 3A"/>
</dbReference>
<dbReference type="Gramene" id="TraesCS3A03G0661200.1">
    <property type="protein sequence ID" value="TraesCS3A03G0661200.1.CDS1"/>
    <property type="gene ID" value="TraesCS3A03G0661200"/>
</dbReference>
<evidence type="ECO:0000256" key="6">
    <source>
        <dbReference type="ARBA" id="ARBA00023136"/>
    </source>
</evidence>
<dbReference type="Gramene" id="TraesNOR3A03G01451350.1">
    <property type="protein sequence ID" value="TraesNOR3A03G01451350.1.CDS1"/>
    <property type="gene ID" value="TraesNOR3A03G01451350"/>
</dbReference>
<dbReference type="Gramene" id="TraesCAD_scaffold_036777_01G000200.1">
    <property type="protein sequence ID" value="TraesCAD_scaffold_036777_01G000200.1"/>
    <property type="gene ID" value="TraesCAD_scaffold_036777_01G000200"/>
</dbReference>
<dbReference type="Gramene" id="TraesSYM3A03G01452770.1">
    <property type="protein sequence ID" value="TraesSYM3A03G01452770.1.CDS1"/>
    <property type="gene ID" value="TraesSYM3A03G01452770"/>
</dbReference>
<evidence type="ECO:0000256" key="3">
    <source>
        <dbReference type="ARBA" id="ARBA00022475"/>
    </source>
</evidence>
<comment type="subcellular location">
    <subcellularLocation>
        <location evidence="1">Cell membrane</location>
        <topology evidence="1">Single-pass membrane protein</topology>
    </subcellularLocation>
</comment>
<dbReference type="Gramene" id="TraesARI3A03G01451430.1">
    <property type="protein sequence ID" value="TraesARI3A03G01451430.1.CDS1"/>
    <property type="gene ID" value="TraesARI3A03G01451430"/>
</dbReference>
<evidence type="ECO:0000313" key="9">
    <source>
        <dbReference type="Proteomes" id="UP000019116"/>
    </source>
</evidence>
<dbReference type="AlphaFoldDB" id="A0A3B6EJM2"/>
<dbReference type="Gramene" id="TraesJAG3A03G01439530.1">
    <property type="protein sequence ID" value="TraesJAG3A03G01439530.1.CDS1"/>
    <property type="gene ID" value="TraesJAG3A03G01439530"/>
</dbReference>
<reference evidence="8" key="2">
    <citation type="submission" date="2018-10" db="UniProtKB">
        <authorList>
            <consortium name="EnsemblPlants"/>
        </authorList>
    </citation>
    <scope>IDENTIFICATION</scope>
</reference>
<evidence type="ECO:0000313" key="8">
    <source>
        <dbReference type="EnsemblPlants" id="TraesCS3A02G259000.1.cds1"/>
    </source>
</evidence>